<accession>A0A4U1F574</accession>
<comment type="caution">
    <text evidence="6">The sequence shown here is derived from an EMBL/GenBank/DDBJ whole genome shotgun (WGS) entry which is preliminary data.</text>
</comment>
<comment type="subcellular location">
    <subcellularLocation>
        <location evidence="1">Cytoplasm</location>
        <location evidence="1">Cytosol</location>
    </subcellularLocation>
</comment>
<name>A0A4U1F574_MONMO</name>
<dbReference type="FunFam" id="3.40.50.1820:FF:000009">
    <property type="entry name" value="NDRG family member 4"/>
    <property type="match status" value="1"/>
</dbReference>
<evidence type="ECO:0000313" key="7">
    <source>
        <dbReference type="Proteomes" id="UP000308365"/>
    </source>
</evidence>
<proteinExistence type="inferred from homology"/>
<dbReference type="GO" id="GO:0005829">
    <property type="term" value="C:cytosol"/>
    <property type="evidence" value="ECO:0007669"/>
    <property type="project" value="UniProtKB-SubCell"/>
</dbReference>
<feature type="compositionally biased region" description="Polar residues" evidence="5">
    <location>
        <begin position="370"/>
        <end position="386"/>
    </location>
</feature>
<dbReference type="InterPro" id="IPR029058">
    <property type="entry name" value="AB_hydrolase_fold"/>
</dbReference>
<dbReference type="Gene3D" id="3.40.50.1820">
    <property type="entry name" value="alpha/beta hydrolase"/>
    <property type="match status" value="1"/>
</dbReference>
<dbReference type="Proteomes" id="UP000308365">
    <property type="component" value="Unassembled WGS sequence"/>
</dbReference>
<sequence length="392" mass="42627">IISRKSQVWGLPGVSSAVSPLQEHDIETPYGLLHVVIRGSPKGNRPAILTYHDVGLNHKLCFNTFFNFEDMQEITKHFVVCHVDAPGQQVGASQFPQGYQFPSMEQLAAMLPSVVQHFGFKYVIGIGVGAGAYVLAKFALIFPDLVEGLVLINIDPNGKGWIDWAATKLSSLTSTLPDTVLSHLFRQEELVSNTELVQSYRQQIGNVVNQANLQLFWNMYNSRRDLDINRPGTVPNAKTLRCPVMLVVGDNAPAEEGVVECNSKLDPTTTTFLKMADSGGLPQVTQVRLLALSPSLTWPGVGEASPPPESQAGKQSMYLSLALQPGKLTEAFKYFLQGMGYMPSASMTRLARSRTSSLTSASSVDGSRPQACTHSDSSEGLGQVNHTMEVSC</sequence>
<evidence type="ECO:0000256" key="2">
    <source>
        <dbReference type="ARBA" id="ARBA00005598"/>
    </source>
</evidence>
<keyword evidence="3" id="KW-0963">Cytoplasm</keyword>
<evidence type="ECO:0000313" key="6">
    <source>
        <dbReference type="EMBL" id="TKC44542.1"/>
    </source>
</evidence>
<evidence type="ECO:0000256" key="1">
    <source>
        <dbReference type="ARBA" id="ARBA00004514"/>
    </source>
</evidence>
<dbReference type="GO" id="GO:0016020">
    <property type="term" value="C:membrane"/>
    <property type="evidence" value="ECO:0007669"/>
    <property type="project" value="UniProtKB-ARBA"/>
</dbReference>
<feature type="non-terminal residue" evidence="6">
    <location>
        <position position="1"/>
    </location>
</feature>
<evidence type="ECO:0000256" key="3">
    <source>
        <dbReference type="ARBA" id="ARBA00022490"/>
    </source>
</evidence>
<evidence type="ECO:0000256" key="4">
    <source>
        <dbReference type="ARBA" id="ARBA00072001"/>
    </source>
</evidence>
<gene>
    <name evidence="6" type="ORF">EI555_013451</name>
</gene>
<comment type="similarity">
    <text evidence="2">Belongs to the NDRG family.</text>
</comment>
<organism evidence="6 7">
    <name type="scientific">Monodon monoceros</name>
    <name type="common">Narwhal</name>
    <name type="synonym">Ceratodon monodon</name>
    <dbReference type="NCBI Taxonomy" id="40151"/>
    <lineage>
        <taxon>Eukaryota</taxon>
        <taxon>Metazoa</taxon>
        <taxon>Chordata</taxon>
        <taxon>Craniata</taxon>
        <taxon>Vertebrata</taxon>
        <taxon>Euteleostomi</taxon>
        <taxon>Mammalia</taxon>
        <taxon>Eutheria</taxon>
        <taxon>Laurasiatheria</taxon>
        <taxon>Artiodactyla</taxon>
        <taxon>Whippomorpha</taxon>
        <taxon>Cetacea</taxon>
        <taxon>Odontoceti</taxon>
        <taxon>Monodontidae</taxon>
        <taxon>Monodon</taxon>
    </lineage>
</organism>
<protein>
    <recommendedName>
        <fullName evidence="4">Protein NDRG4</fullName>
    </recommendedName>
</protein>
<feature type="region of interest" description="Disordered" evidence="5">
    <location>
        <begin position="356"/>
        <end position="386"/>
    </location>
</feature>
<dbReference type="AlphaFoldDB" id="A0A4U1F574"/>
<dbReference type="Pfam" id="PF03096">
    <property type="entry name" value="Ndr"/>
    <property type="match status" value="1"/>
</dbReference>
<reference evidence="7" key="1">
    <citation type="journal article" date="2019" name="IScience">
        <title>Narwhal Genome Reveals Long-Term Low Genetic Diversity despite Current Large Abundance Size.</title>
        <authorList>
            <person name="Westbury M.V."/>
            <person name="Petersen B."/>
            <person name="Garde E."/>
            <person name="Heide-Jorgensen M.P."/>
            <person name="Lorenzen E.D."/>
        </authorList>
    </citation>
    <scope>NUCLEOTIDE SEQUENCE [LARGE SCALE GENOMIC DNA]</scope>
</reference>
<dbReference type="InterPro" id="IPR004142">
    <property type="entry name" value="NDRG"/>
</dbReference>
<dbReference type="EMBL" id="RWIC01000390">
    <property type="protein sequence ID" value="TKC44542.1"/>
    <property type="molecule type" value="Genomic_DNA"/>
</dbReference>
<dbReference type="PANTHER" id="PTHR11034">
    <property type="entry name" value="N-MYC DOWNSTREAM REGULATED"/>
    <property type="match status" value="1"/>
</dbReference>
<evidence type="ECO:0000256" key="5">
    <source>
        <dbReference type="SAM" id="MobiDB-lite"/>
    </source>
</evidence>
<dbReference type="SUPFAM" id="SSF53474">
    <property type="entry name" value="alpha/beta-Hydrolases"/>
    <property type="match status" value="1"/>
</dbReference>